<evidence type="ECO:0000313" key="2">
    <source>
        <dbReference type="EMBL" id="KAH3717629.1"/>
    </source>
</evidence>
<keyword evidence="1" id="KW-0812">Transmembrane</keyword>
<keyword evidence="1" id="KW-0472">Membrane</keyword>
<evidence type="ECO:0000256" key="1">
    <source>
        <dbReference type="SAM" id="Phobius"/>
    </source>
</evidence>
<dbReference type="EMBL" id="JAIWYP010000013">
    <property type="protein sequence ID" value="KAH3717629.1"/>
    <property type="molecule type" value="Genomic_DNA"/>
</dbReference>
<dbReference type="Proteomes" id="UP000828390">
    <property type="component" value="Unassembled WGS sequence"/>
</dbReference>
<feature type="transmembrane region" description="Helical" evidence="1">
    <location>
        <begin position="140"/>
        <end position="156"/>
    </location>
</feature>
<proteinExistence type="predicted"/>
<accession>A0A9D4C5Z0</accession>
<dbReference type="AlphaFoldDB" id="A0A9D4C5Z0"/>
<keyword evidence="1" id="KW-1133">Transmembrane helix</keyword>
<gene>
    <name evidence="2" type="ORF">DPMN_060422</name>
</gene>
<sequence>MSTRLTYLNVTISGRLITVPVFANVAVFGPQVKPIVTGCNQVYSVAGLGIPVHECPSVQLSFTDMKNAGIANAEMNNLTFSDCIAMEANDPNLLNISYVRNITYCPPSDLQTNASRVYKVCIDSYFRLRNTSSSSKRFDLLYFSITVFVMFYLCLLI</sequence>
<name>A0A9D4C5Z0_DREPO</name>
<reference evidence="2" key="1">
    <citation type="journal article" date="2019" name="bioRxiv">
        <title>The Genome of the Zebra Mussel, Dreissena polymorpha: A Resource for Invasive Species Research.</title>
        <authorList>
            <person name="McCartney M.A."/>
            <person name="Auch B."/>
            <person name="Kono T."/>
            <person name="Mallez S."/>
            <person name="Zhang Y."/>
            <person name="Obille A."/>
            <person name="Becker A."/>
            <person name="Abrahante J.E."/>
            <person name="Garbe J."/>
            <person name="Badalamenti J.P."/>
            <person name="Herman A."/>
            <person name="Mangelson H."/>
            <person name="Liachko I."/>
            <person name="Sullivan S."/>
            <person name="Sone E.D."/>
            <person name="Koren S."/>
            <person name="Silverstein K.A.T."/>
            <person name="Beckman K.B."/>
            <person name="Gohl D.M."/>
        </authorList>
    </citation>
    <scope>NUCLEOTIDE SEQUENCE</scope>
    <source>
        <strain evidence="2">Duluth1</strain>
        <tissue evidence="2">Whole animal</tissue>
    </source>
</reference>
<keyword evidence="3" id="KW-1185">Reference proteome</keyword>
<evidence type="ECO:0000313" key="3">
    <source>
        <dbReference type="Proteomes" id="UP000828390"/>
    </source>
</evidence>
<reference evidence="2" key="2">
    <citation type="submission" date="2020-11" db="EMBL/GenBank/DDBJ databases">
        <authorList>
            <person name="McCartney M.A."/>
            <person name="Auch B."/>
            <person name="Kono T."/>
            <person name="Mallez S."/>
            <person name="Becker A."/>
            <person name="Gohl D.M."/>
            <person name="Silverstein K.A.T."/>
            <person name="Koren S."/>
            <person name="Bechman K.B."/>
            <person name="Herman A."/>
            <person name="Abrahante J.E."/>
            <person name="Garbe J."/>
        </authorList>
    </citation>
    <scope>NUCLEOTIDE SEQUENCE</scope>
    <source>
        <strain evidence="2">Duluth1</strain>
        <tissue evidence="2">Whole animal</tissue>
    </source>
</reference>
<protein>
    <submittedName>
        <fullName evidence="2">Uncharacterized protein</fullName>
    </submittedName>
</protein>
<organism evidence="2 3">
    <name type="scientific">Dreissena polymorpha</name>
    <name type="common">Zebra mussel</name>
    <name type="synonym">Mytilus polymorpha</name>
    <dbReference type="NCBI Taxonomy" id="45954"/>
    <lineage>
        <taxon>Eukaryota</taxon>
        <taxon>Metazoa</taxon>
        <taxon>Spiralia</taxon>
        <taxon>Lophotrochozoa</taxon>
        <taxon>Mollusca</taxon>
        <taxon>Bivalvia</taxon>
        <taxon>Autobranchia</taxon>
        <taxon>Heteroconchia</taxon>
        <taxon>Euheterodonta</taxon>
        <taxon>Imparidentia</taxon>
        <taxon>Neoheterodontei</taxon>
        <taxon>Myida</taxon>
        <taxon>Dreissenoidea</taxon>
        <taxon>Dreissenidae</taxon>
        <taxon>Dreissena</taxon>
    </lineage>
</organism>
<comment type="caution">
    <text evidence="2">The sequence shown here is derived from an EMBL/GenBank/DDBJ whole genome shotgun (WGS) entry which is preliminary data.</text>
</comment>